<dbReference type="STRING" id="1450648.CLORY_09950"/>
<dbReference type="OrthoDB" id="1067148at2"/>
<protein>
    <submittedName>
        <fullName evidence="1">Uncharacterized protein</fullName>
    </submittedName>
</protein>
<dbReference type="Proteomes" id="UP000190080">
    <property type="component" value="Unassembled WGS sequence"/>
</dbReference>
<name>A0A1V4IUU6_9CLOT</name>
<dbReference type="InterPro" id="IPR056298">
    <property type="entry name" value="AlkZ-rel"/>
</dbReference>
<evidence type="ECO:0000313" key="1">
    <source>
        <dbReference type="EMBL" id="OPJ63811.1"/>
    </source>
</evidence>
<evidence type="ECO:0000313" key="2">
    <source>
        <dbReference type="Proteomes" id="UP000190080"/>
    </source>
</evidence>
<sequence length="210" mass="24197">MSGSNGEGIFSLSTYFSENIIAHTGDKETDPWEWRIRGITECDDLLYGKLFFNKGGWITKKWLPYFMSVRRAKQTFDEMYYGGLVNNTAKRIYHLICDTPNLSLQEIKNMGGFDKSQKYEFDAALNMLQMKMFVTISGEKYKLSKDGKQYGWPVTTFCRIEDFWGEEVFDLSCSIGFQEAVDKITEQILVLNPKAESKAISKFIGINRTL</sequence>
<organism evidence="1 2">
    <name type="scientific">Clostridium oryzae</name>
    <dbReference type="NCBI Taxonomy" id="1450648"/>
    <lineage>
        <taxon>Bacteria</taxon>
        <taxon>Bacillati</taxon>
        <taxon>Bacillota</taxon>
        <taxon>Clostridia</taxon>
        <taxon>Eubacteriales</taxon>
        <taxon>Clostridiaceae</taxon>
        <taxon>Clostridium</taxon>
    </lineage>
</organism>
<accession>A0A1V4IUU6</accession>
<dbReference type="Pfam" id="PF24741">
    <property type="entry name" value="AlkZ-rel"/>
    <property type="match status" value="1"/>
</dbReference>
<proteinExistence type="predicted"/>
<comment type="caution">
    <text evidence="1">The sequence shown here is derived from an EMBL/GenBank/DDBJ whole genome shotgun (WGS) entry which is preliminary data.</text>
</comment>
<dbReference type="AlphaFoldDB" id="A0A1V4IUU6"/>
<dbReference type="EMBL" id="MZGV01000007">
    <property type="protein sequence ID" value="OPJ63811.1"/>
    <property type="molecule type" value="Genomic_DNA"/>
</dbReference>
<keyword evidence="2" id="KW-1185">Reference proteome</keyword>
<gene>
    <name evidence="1" type="ORF">CLORY_09950</name>
</gene>
<reference evidence="1 2" key="1">
    <citation type="submission" date="2017-03" db="EMBL/GenBank/DDBJ databases">
        <title>Genome sequence of Clostridium oryzae DSM 28571.</title>
        <authorList>
            <person name="Poehlein A."/>
            <person name="Daniel R."/>
        </authorList>
    </citation>
    <scope>NUCLEOTIDE SEQUENCE [LARGE SCALE GENOMIC DNA]</scope>
    <source>
        <strain evidence="1 2">DSM 28571</strain>
    </source>
</reference>